<dbReference type="NCBIfam" id="NF033855">
    <property type="entry name" value="tRNA_MNMC2"/>
    <property type="match status" value="1"/>
</dbReference>
<evidence type="ECO:0000313" key="14">
    <source>
        <dbReference type="Proteomes" id="UP001146019"/>
    </source>
</evidence>
<comment type="subcellular location">
    <subcellularLocation>
        <location evidence="10">Cytoplasm</location>
    </subcellularLocation>
</comment>
<dbReference type="InterPro" id="IPR036188">
    <property type="entry name" value="FAD/NAD-bd_sf"/>
</dbReference>
<feature type="domain" description="MnmC-like methyltransferase" evidence="12">
    <location>
        <begin position="118"/>
        <end position="240"/>
    </location>
</feature>
<dbReference type="SUPFAM" id="SSF51971">
    <property type="entry name" value="Nucleotide-binding domain"/>
    <property type="match status" value="1"/>
</dbReference>
<accession>A0A9X3DUA1</accession>
<comment type="function">
    <text evidence="10">Catalyzes the last two steps in the biosynthesis of 5-methylaminomethyl-2-thiouridine (mnm(5)s(2)U) at the wobble position (U34) in tRNA. Catalyzes the FAD-dependent demodification of cmnm(5)s(2)U34 to nm(5)s(2)U34, followed by the transfer of a methyl group from S-adenosyl-L-methionine to nm(5)s(2)U34, to form mnm(5)s(2)U34.</text>
</comment>
<dbReference type="NCBIfam" id="TIGR03197">
    <property type="entry name" value="MnmC_Cterm"/>
    <property type="match status" value="1"/>
</dbReference>
<keyword evidence="6 10" id="KW-0819">tRNA processing</keyword>
<evidence type="ECO:0000259" key="12">
    <source>
        <dbReference type="Pfam" id="PF05430"/>
    </source>
</evidence>
<dbReference type="InterPro" id="IPR023032">
    <property type="entry name" value="tRNA_MAMT_biosynth_bifunc_MnmC"/>
</dbReference>
<name>A0A9X3DUA1_9GAMM</name>
<comment type="caution">
    <text evidence="13">The sequence shown here is derived from an EMBL/GenBank/DDBJ whole genome shotgun (WGS) entry which is preliminary data.</text>
</comment>
<dbReference type="InterPro" id="IPR008471">
    <property type="entry name" value="MnmC-like_methylTransf"/>
</dbReference>
<reference evidence="13" key="1">
    <citation type="submission" date="2022-11" db="EMBL/GenBank/DDBJ databases">
        <title>Biodiversity and phylogenetic relationships of bacteria.</title>
        <authorList>
            <person name="Machado R.A.R."/>
            <person name="Bhat A."/>
            <person name="Loulou A."/>
            <person name="Kallel S."/>
        </authorList>
    </citation>
    <scope>NUCLEOTIDE SEQUENCE</scope>
    <source>
        <strain evidence="13">A-IN1</strain>
    </source>
</reference>
<dbReference type="SUPFAM" id="SSF54373">
    <property type="entry name" value="FAD-linked reductases, C-terminal domain"/>
    <property type="match status" value="1"/>
</dbReference>
<evidence type="ECO:0000256" key="4">
    <source>
        <dbReference type="ARBA" id="ARBA00022679"/>
    </source>
</evidence>
<keyword evidence="1 10" id="KW-0963">Cytoplasm</keyword>
<dbReference type="GO" id="GO:0016645">
    <property type="term" value="F:oxidoreductase activity, acting on the CH-NH group of donors"/>
    <property type="evidence" value="ECO:0007669"/>
    <property type="project" value="InterPro"/>
</dbReference>
<feature type="domain" description="FAD dependent oxidoreductase" evidence="11">
    <location>
        <begin position="269"/>
        <end position="593"/>
    </location>
</feature>
<evidence type="ECO:0000259" key="11">
    <source>
        <dbReference type="Pfam" id="PF01266"/>
    </source>
</evidence>
<feature type="region of interest" description="FAD-dependent cmnm(5)s(2)U34 oxidoreductase" evidence="10">
    <location>
        <begin position="272"/>
        <end position="634"/>
    </location>
</feature>
<evidence type="ECO:0000256" key="5">
    <source>
        <dbReference type="ARBA" id="ARBA00022691"/>
    </source>
</evidence>
<dbReference type="Pfam" id="PF05430">
    <property type="entry name" value="Methyltransf_30"/>
    <property type="match status" value="1"/>
</dbReference>
<evidence type="ECO:0000256" key="9">
    <source>
        <dbReference type="ARBA" id="ARBA00023268"/>
    </source>
</evidence>
<gene>
    <name evidence="10 13" type="primary">mnmC</name>
    <name evidence="13" type="ORF">OSH00_10700</name>
</gene>
<keyword evidence="9 10" id="KW-0511">Multifunctional enzyme</keyword>
<dbReference type="EC" id="2.1.1.61" evidence="10"/>
<dbReference type="Proteomes" id="UP001146019">
    <property type="component" value="Unassembled WGS sequence"/>
</dbReference>
<dbReference type="GO" id="GO:0005737">
    <property type="term" value="C:cytoplasm"/>
    <property type="evidence" value="ECO:0007669"/>
    <property type="project" value="UniProtKB-SubCell"/>
</dbReference>
<dbReference type="Gene3D" id="3.40.50.150">
    <property type="entry name" value="Vaccinia Virus protein VP39"/>
    <property type="match status" value="1"/>
</dbReference>
<evidence type="ECO:0000256" key="8">
    <source>
        <dbReference type="ARBA" id="ARBA00023002"/>
    </source>
</evidence>
<comment type="catalytic activity">
    <reaction evidence="10">
        <text>5-aminomethyl-2-thiouridine(34) in tRNA + S-adenosyl-L-methionine = 5-methylaminomethyl-2-thiouridine(34) in tRNA + S-adenosyl-L-homocysteine + H(+)</text>
        <dbReference type="Rhea" id="RHEA:19569"/>
        <dbReference type="Rhea" id="RHEA-COMP:10195"/>
        <dbReference type="Rhea" id="RHEA-COMP:10197"/>
        <dbReference type="ChEBI" id="CHEBI:15378"/>
        <dbReference type="ChEBI" id="CHEBI:57856"/>
        <dbReference type="ChEBI" id="CHEBI:59789"/>
        <dbReference type="ChEBI" id="CHEBI:74454"/>
        <dbReference type="ChEBI" id="CHEBI:74455"/>
        <dbReference type="EC" id="2.1.1.61"/>
    </reaction>
</comment>
<keyword evidence="8 10" id="KW-0560">Oxidoreductase</keyword>
<evidence type="ECO:0000313" key="13">
    <source>
        <dbReference type="EMBL" id="MCX5468213.1"/>
    </source>
</evidence>
<dbReference type="InterPro" id="IPR006076">
    <property type="entry name" value="FAD-dep_OxRdtase"/>
</dbReference>
<dbReference type="GO" id="GO:0032259">
    <property type="term" value="P:methylation"/>
    <property type="evidence" value="ECO:0007669"/>
    <property type="project" value="UniProtKB-KW"/>
</dbReference>
<dbReference type="GO" id="GO:0004808">
    <property type="term" value="F:tRNA (5-methylaminomethyl-2-thiouridylate)(34)-methyltransferase activity"/>
    <property type="evidence" value="ECO:0007669"/>
    <property type="project" value="UniProtKB-EC"/>
</dbReference>
<dbReference type="PANTHER" id="PTHR13847:SF283">
    <property type="entry name" value="TRNA 5-METHYLAMINOMETHYL-2-THIOURIDINE BIOSYNTHESIS BIFUNCTIONAL PROTEIN MNMC"/>
    <property type="match status" value="1"/>
</dbReference>
<proteinExistence type="inferred from homology"/>
<dbReference type="Gene3D" id="3.30.9.10">
    <property type="entry name" value="D-Amino Acid Oxidase, subunit A, domain 2"/>
    <property type="match status" value="1"/>
</dbReference>
<organism evidence="13 14">
    <name type="scientific">Acinetobacter nematophilus</name>
    <dbReference type="NCBI Taxonomy" id="2994642"/>
    <lineage>
        <taxon>Bacteria</taxon>
        <taxon>Pseudomonadati</taxon>
        <taxon>Pseudomonadota</taxon>
        <taxon>Gammaproteobacteria</taxon>
        <taxon>Moraxellales</taxon>
        <taxon>Moraxellaceae</taxon>
        <taxon>Acinetobacter</taxon>
    </lineage>
</organism>
<dbReference type="EC" id="1.5.-.-" evidence="10"/>
<keyword evidence="4 10" id="KW-0808">Transferase</keyword>
<comment type="similarity">
    <text evidence="10">In the C-terminal section; belongs to the DAO family.</text>
</comment>
<evidence type="ECO:0000256" key="7">
    <source>
        <dbReference type="ARBA" id="ARBA00022827"/>
    </source>
</evidence>
<evidence type="ECO:0000256" key="3">
    <source>
        <dbReference type="ARBA" id="ARBA00022630"/>
    </source>
</evidence>
<comment type="similarity">
    <text evidence="10">In the N-terminal section; belongs to the methyltransferase superfamily. tRNA (mnm(5)s(2)U34)-methyltransferase family.</text>
</comment>
<dbReference type="EMBL" id="JAPKMY010000005">
    <property type="protein sequence ID" value="MCX5468213.1"/>
    <property type="molecule type" value="Genomic_DNA"/>
</dbReference>
<dbReference type="RefSeq" id="WP_266130424.1">
    <property type="nucleotide sequence ID" value="NZ_JAPKMY010000005.1"/>
</dbReference>
<protein>
    <recommendedName>
        <fullName evidence="10">tRNA 5-methylaminomethyl-2-thiouridine biosynthesis bifunctional protein MnmC</fullName>
        <shortName evidence="10">tRNA mnm(5)s(2)U biosynthesis bifunctional protein</shortName>
    </recommendedName>
    <domain>
        <recommendedName>
            <fullName evidence="10">tRNA (mnm(5)s(2)U34)-methyltransferase</fullName>
            <ecNumber evidence="10">2.1.1.61</ecNumber>
        </recommendedName>
    </domain>
    <domain>
        <recommendedName>
            <fullName evidence="10">FAD-dependent cmnm(5)s(2)U34 oxidoreductase</fullName>
            <ecNumber evidence="10">1.5.-.-</ecNumber>
        </recommendedName>
    </domain>
</protein>
<keyword evidence="3 10" id="KW-0285">Flavoprotein</keyword>
<keyword evidence="7 10" id="KW-0274">FAD</keyword>
<keyword evidence="2 10" id="KW-0489">Methyltransferase</keyword>
<evidence type="ECO:0000256" key="1">
    <source>
        <dbReference type="ARBA" id="ARBA00022490"/>
    </source>
</evidence>
<keyword evidence="14" id="KW-1185">Reference proteome</keyword>
<sequence>MSNAIQTADLDWQCIDGIEVPISKQFGDVYFSKDNGLLETRHVFLNGNDLATRLAALGDFEYFCVGETGFGTGLNILALWQLWQQVRPDNHSHLHVISVEKFPLSKPDLSRALAVWTELEVFSQQLIEQYPLPIAGCHRLNFPESRFSIDLWLGDAHDVFPVIAKTHPVNAWFLDGFAPSCNPDMWEANVLNHLIRLSDPGTTFASFSVAGVLKRGLTEHGISISRPRGFGHKREMLKAVWNASEDFSIQRIEQDYRQHPSQSSNQRQIAIIGAGIAGLSCAWGFAQRGHQVTIYEQSAPLAGASGNPLALLNPKLSPIEQSAEHLMTLSWQHALRHYRNFNAFRPIAVQQLAQKNPDELLQLANEYPQNLLKAQTAEQLDLRTQFKSLQLTQAGSVYPQQLKDQILEHPLIQLKYAKIENITQSNVHRLTLCNHQHSHLGDFDHVIVCCAKNSRQFFEHFPILKPIRGQVSWLNNSSNKLNPKHAYSYGGYCMQLDDQQLILGASFYPQREDSEVLIEDHVHNYDLIHSVFPQYAETLLPVEQWHGRASVRAQSLDYFPLLGKVETDKEIYTFSGLGSKGFLFAPLCSEVLIAMILNEACPVPETLLRKLDVKRFNKKLKPKKPYFKPNNVDR</sequence>
<evidence type="ECO:0000256" key="10">
    <source>
        <dbReference type="HAMAP-Rule" id="MF_01102"/>
    </source>
</evidence>
<keyword evidence="5 10" id="KW-0949">S-adenosyl-L-methionine</keyword>
<dbReference type="InterPro" id="IPR029063">
    <property type="entry name" value="SAM-dependent_MTases_sf"/>
</dbReference>
<dbReference type="PANTHER" id="PTHR13847">
    <property type="entry name" value="SARCOSINE DEHYDROGENASE-RELATED"/>
    <property type="match status" value="1"/>
</dbReference>
<dbReference type="InterPro" id="IPR017610">
    <property type="entry name" value="tRNA_S-uridine_synth_MnmC_C"/>
</dbReference>
<dbReference type="AlphaFoldDB" id="A0A9X3DUA1"/>
<dbReference type="InterPro" id="IPR047785">
    <property type="entry name" value="tRNA_MNMC2"/>
</dbReference>
<feature type="region of interest" description="tRNA (mnm(5)s(2)U34)-methyltransferase" evidence="10">
    <location>
        <begin position="1"/>
        <end position="242"/>
    </location>
</feature>
<evidence type="ECO:0000256" key="6">
    <source>
        <dbReference type="ARBA" id="ARBA00022694"/>
    </source>
</evidence>
<dbReference type="GO" id="GO:0002097">
    <property type="term" value="P:tRNA wobble base modification"/>
    <property type="evidence" value="ECO:0007669"/>
    <property type="project" value="UniProtKB-UniRule"/>
</dbReference>
<dbReference type="HAMAP" id="MF_01102">
    <property type="entry name" value="MnmC"/>
    <property type="match status" value="1"/>
</dbReference>
<evidence type="ECO:0000256" key="2">
    <source>
        <dbReference type="ARBA" id="ARBA00022603"/>
    </source>
</evidence>
<comment type="cofactor">
    <cofactor evidence="10">
        <name>FAD</name>
        <dbReference type="ChEBI" id="CHEBI:57692"/>
    </cofactor>
</comment>
<dbReference type="GO" id="GO:0050660">
    <property type="term" value="F:flavin adenine dinucleotide binding"/>
    <property type="evidence" value="ECO:0007669"/>
    <property type="project" value="UniProtKB-UniRule"/>
</dbReference>
<dbReference type="Pfam" id="PF01266">
    <property type="entry name" value="DAO"/>
    <property type="match status" value="1"/>
</dbReference>
<dbReference type="Gene3D" id="3.50.50.60">
    <property type="entry name" value="FAD/NAD(P)-binding domain"/>
    <property type="match status" value="1"/>
</dbReference>